<name>A0ABT5DDN9_9BACT</name>
<accession>A0ABT5DDN9</accession>
<reference evidence="2 3" key="1">
    <citation type="submission" date="2022-11" db="EMBL/GenBank/DDBJ databases">
        <title>Minimal conservation of predation-associated metabolite biosynthetic gene clusters underscores biosynthetic potential of Myxococcota including descriptions for ten novel species: Archangium lansinium sp. nov., Myxococcus landrumus sp. nov., Nannocystis bai.</title>
        <authorList>
            <person name="Ahearne A."/>
            <person name="Stevens C."/>
            <person name="Dowd S."/>
        </authorList>
    </citation>
    <scope>NUCLEOTIDE SEQUENCE [LARGE SCALE GENOMIC DNA]</scope>
    <source>
        <strain evidence="2 3">NCWAL01</strain>
    </source>
</reference>
<sequence length="194" mass="21653">MRVGIFQRRHVLTHPPHAGSNGWGHAPPDLHRTPASSPCLRNDRAEPAAWNPRRANLHRAAALPWRDGGRGCLRGCGCRGRRSVENQLPGLQQERALALARGLPIIKLPEKSPTPEIPHRLGWLNYWSDAAAQTIGFPDPLRDAELLSRSRRTSTGGWVVRLTDESLDLEKIAHLDALLRAYERFPEIGGRFTP</sequence>
<proteinExistence type="predicted"/>
<dbReference type="RefSeq" id="WP_272141218.1">
    <property type="nucleotide sequence ID" value="NZ_JAQNDM010000002.1"/>
</dbReference>
<dbReference type="InterPro" id="IPR045997">
    <property type="entry name" value="DUF5953"/>
</dbReference>
<feature type="region of interest" description="Disordered" evidence="1">
    <location>
        <begin position="13"/>
        <end position="43"/>
    </location>
</feature>
<evidence type="ECO:0000313" key="2">
    <source>
        <dbReference type="EMBL" id="MDC0711260.1"/>
    </source>
</evidence>
<evidence type="ECO:0000256" key="1">
    <source>
        <dbReference type="SAM" id="MobiDB-lite"/>
    </source>
</evidence>
<protein>
    <submittedName>
        <fullName evidence="2">DUF5953 family protein</fullName>
    </submittedName>
</protein>
<keyword evidence="3" id="KW-1185">Reference proteome</keyword>
<comment type="caution">
    <text evidence="2">The sequence shown here is derived from an EMBL/GenBank/DDBJ whole genome shotgun (WGS) entry which is preliminary data.</text>
</comment>
<dbReference type="Pfam" id="PF19378">
    <property type="entry name" value="DUF5953"/>
    <property type="match status" value="1"/>
</dbReference>
<organism evidence="2 3">
    <name type="scientific">Stigmatella ashevillensis</name>
    <dbReference type="NCBI Taxonomy" id="2995309"/>
    <lineage>
        <taxon>Bacteria</taxon>
        <taxon>Pseudomonadati</taxon>
        <taxon>Myxococcota</taxon>
        <taxon>Myxococcia</taxon>
        <taxon>Myxococcales</taxon>
        <taxon>Cystobacterineae</taxon>
        <taxon>Archangiaceae</taxon>
        <taxon>Stigmatella</taxon>
    </lineage>
</organism>
<gene>
    <name evidence="2" type="ORF">POL68_22515</name>
</gene>
<dbReference type="EMBL" id="JAQNDM010000002">
    <property type="protein sequence ID" value="MDC0711260.1"/>
    <property type="molecule type" value="Genomic_DNA"/>
</dbReference>
<evidence type="ECO:0000313" key="3">
    <source>
        <dbReference type="Proteomes" id="UP001221838"/>
    </source>
</evidence>
<dbReference type="Proteomes" id="UP001221838">
    <property type="component" value="Unassembled WGS sequence"/>
</dbReference>